<feature type="compositionally biased region" description="Basic and acidic residues" evidence="1">
    <location>
        <begin position="543"/>
        <end position="552"/>
    </location>
</feature>
<dbReference type="PANTHER" id="PTHR33463">
    <property type="entry name" value="NB-ARC DOMAIN-CONTAINING PROTEIN-RELATED"/>
    <property type="match status" value="1"/>
</dbReference>
<feature type="compositionally biased region" description="Acidic residues" evidence="1">
    <location>
        <begin position="457"/>
        <end position="468"/>
    </location>
</feature>
<dbReference type="Pfam" id="PF23247">
    <property type="entry name" value="LRR_RPS2"/>
    <property type="match status" value="1"/>
</dbReference>
<sequence>MGMLTSLKSLDLSNTRPTSLPNTTISPKVISRLFRLEEFDGNDVENLEFISENDASPWKKMTRFRITVSPIYKDRFHWKKKWKFQRSLILTFPSSSISHWILLLLPKTNFLYLLEWKGLESVVQLDPMDELKYHLRCLKLKKCHELKYMISATRENYAFSNLVALKLLYLSNFEAFRDGTISEVAFPRLKELIVHECGKSVTLIPCPDFEGEGVEQASPSTLSKAARRRTRLCHLPPSPIFRNLTDLFIANCMKLKHLFPLRVFQHLSKLERMFVVWCSALEILFPDDSDIESGDVEKDKASHPLLKEFGLFRLPKLSSFSASDSLVVDWPSAKSLAVGECPNLKRLSLGSHSVPKLETFTITDHELFNKLEWDDQNIMADLLTLLEVTREFSDADAMFAQYDALKKDDAYAESEDLNEAAGEIEDYNKATEAEDSKEAEDAATEAGDSIEVREGSNEAEDANAELEDLNGTTEDSKEVREIFNETEDAATEAGDSIEVRESFNEAEDPATEAEAGNSIEVREGSNEANDADAELEDLNETVGDSKEVRENSNEAEDAAMEAGNSKEVREGSHEAEDADADADSTRPPEI</sequence>
<dbReference type="PANTHER" id="PTHR33463:SF209">
    <property type="entry name" value="DISEASE RESISTANCE PROTEIN RPS2-LIKE"/>
    <property type="match status" value="1"/>
</dbReference>
<dbReference type="Gene3D" id="3.80.10.10">
    <property type="entry name" value="Ribonuclease Inhibitor"/>
    <property type="match status" value="2"/>
</dbReference>
<evidence type="ECO:0000313" key="3">
    <source>
        <dbReference type="EMBL" id="KAF9603327.1"/>
    </source>
</evidence>
<name>A0A835HS95_9MAGN</name>
<dbReference type="EMBL" id="JADFTS010000006">
    <property type="protein sequence ID" value="KAF9603327.1"/>
    <property type="molecule type" value="Genomic_DNA"/>
</dbReference>
<dbReference type="InterPro" id="IPR057135">
    <property type="entry name" value="At4g27190-like_LRR"/>
</dbReference>
<feature type="compositionally biased region" description="Acidic residues" evidence="1">
    <location>
        <begin position="529"/>
        <end position="539"/>
    </location>
</feature>
<evidence type="ECO:0000259" key="2">
    <source>
        <dbReference type="Pfam" id="PF23247"/>
    </source>
</evidence>
<dbReference type="SUPFAM" id="SSF52058">
    <property type="entry name" value="L domain-like"/>
    <property type="match status" value="1"/>
</dbReference>
<evidence type="ECO:0000313" key="4">
    <source>
        <dbReference type="Proteomes" id="UP000631114"/>
    </source>
</evidence>
<dbReference type="AlphaFoldDB" id="A0A835HS95"/>
<feature type="region of interest" description="Disordered" evidence="1">
    <location>
        <begin position="425"/>
        <end position="590"/>
    </location>
</feature>
<feature type="domain" description="Disease resistance protein At4g27190-like leucine-rich repeats" evidence="2">
    <location>
        <begin position="236"/>
        <end position="347"/>
    </location>
</feature>
<organism evidence="3 4">
    <name type="scientific">Coptis chinensis</name>
    <dbReference type="NCBI Taxonomy" id="261450"/>
    <lineage>
        <taxon>Eukaryota</taxon>
        <taxon>Viridiplantae</taxon>
        <taxon>Streptophyta</taxon>
        <taxon>Embryophyta</taxon>
        <taxon>Tracheophyta</taxon>
        <taxon>Spermatophyta</taxon>
        <taxon>Magnoliopsida</taxon>
        <taxon>Ranunculales</taxon>
        <taxon>Ranunculaceae</taxon>
        <taxon>Coptidoideae</taxon>
        <taxon>Coptis</taxon>
    </lineage>
</organism>
<dbReference type="Proteomes" id="UP000631114">
    <property type="component" value="Unassembled WGS sequence"/>
</dbReference>
<dbReference type="InterPro" id="IPR050905">
    <property type="entry name" value="Plant_NBS-LRR"/>
</dbReference>
<protein>
    <recommendedName>
        <fullName evidence="2">Disease resistance protein At4g27190-like leucine-rich repeats domain-containing protein</fullName>
    </recommendedName>
</protein>
<accession>A0A835HS95</accession>
<gene>
    <name evidence="3" type="ORF">IFM89_034676</name>
</gene>
<evidence type="ECO:0000256" key="1">
    <source>
        <dbReference type="SAM" id="MobiDB-lite"/>
    </source>
</evidence>
<reference evidence="3 4" key="1">
    <citation type="submission" date="2020-10" db="EMBL/GenBank/DDBJ databases">
        <title>The Coptis chinensis genome and diversification of protoberbering-type alkaloids.</title>
        <authorList>
            <person name="Wang B."/>
            <person name="Shu S."/>
            <person name="Song C."/>
            <person name="Liu Y."/>
        </authorList>
    </citation>
    <scope>NUCLEOTIDE SEQUENCE [LARGE SCALE GENOMIC DNA]</scope>
    <source>
        <strain evidence="3">HL-2020</strain>
        <tissue evidence="3">Leaf</tissue>
    </source>
</reference>
<feature type="compositionally biased region" description="Basic and acidic residues" evidence="1">
    <location>
        <begin position="426"/>
        <end position="440"/>
    </location>
</feature>
<proteinExistence type="predicted"/>
<dbReference type="OrthoDB" id="1750315at2759"/>
<keyword evidence="4" id="KW-1185">Reference proteome</keyword>
<dbReference type="InterPro" id="IPR032675">
    <property type="entry name" value="LRR_dom_sf"/>
</dbReference>
<feature type="compositionally biased region" description="Basic and acidic residues" evidence="1">
    <location>
        <begin position="474"/>
        <end position="483"/>
    </location>
</feature>
<feature type="compositionally biased region" description="Basic and acidic residues" evidence="1">
    <location>
        <begin position="564"/>
        <end position="575"/>
    </location>
</feature>
<comment type="caution">
    <text evidence="3">The sequence shown here is derived from an EMBL/GenBank/DDBJ whole genome shotgun (WGS) entry which is preliminary data.</text>
</comment>